<dbReference type="SUPFAM" id="SSF48662">
    <property type="entry name" value="Ribosomal protein L39e"/>
    <property type="match status" value="1"/>
</dbReference>
<dbReference type="GO" id="GO:0005840">
    <property type="term" value="C:ribosome"/>
    <property type="evidence" value="ECO:0007669"/>
    <property type="project" value="UniProtKB-KW"/>
</dbReference>
<evidence type="ECO:0008006" key="6">
    <source>
        <dbReference type="Google" id="ProtNLM"/>
    </source>
</evidence>
<dbReference type="PANTHER" id="PTHR19970">
    <property type="entry name" value="RIBOSOMAL PROTEIN L39E"/>
    <property type="match status" value="1"/>
</dbReference>
<dbReference type="HAMAP" id="MF_00629">
    <property type="entry name" value="Ribosomal_eL39"/>
    <property type="match status" value="1"/>
</dbReference>
<keyword evidence="5" id="KW-1185">Reference proteome</keyword>
<dbReference type="InterPro" id="IPR023626">
    <property type="entry name" value="Ribosomal_eL39_dom_sf"/>
</dbReference>
<dbReference type="InterPro" id="IPR020083">
    <property type="entry name" value="Ribosomal_eL39_CS"/>
</dbReference>
<accession>A0ABD1UDA1</accession>
<reference evidence="5" key="1">
    <citation type="submission" date="2024-07" db="EMBL/GenBank/DDBJ databases">
        <title>Two chromosome-level genome assemblies of Korean endemic species Abeliophyllum distichum and Forsythia ovata (Oleaceae).</title>
        <authorList>
            <person name="Jang H."/>
        </authorList>
    </citation>
    <scope>NUCLEOTIDE SEQUENCE [LARGE SCALE GENOMIC DNA]</scope>
</reference>
<dbReference type="PANTHER" id="PTHR19970:SF24">
    <property type="entry name" value="60S RIBOSOMAL PROTEIN L39"/>
    <property type="match status" value="1"/>
</dbReference>
<dbReference type="GO" id="GO:1990904">
    <property type="term" value="C:ribonucleoprotein complex"/>
    <property type="evidence" value="ECO:0007669"/>
    <property type="project" value="UniProtKB-KW"/>
</dbReference>
<dbReference type="PROSITE" id="PS00051">
    <property type="entry name" value="RIBOSOMAL_L39E"/>
    <property type="match status" value="1"/>
</dbReference>
<evidence type="ECO:0000256" key="1">
    <source>
        <dbReference type="ARBA" id="ARBA00009339"/>
    </source>
</evidence>
<comment type="caution">
    <text evidence="4">The sequence shown here is derived from an EMBL/GenBank/DDBJ whole genome shotgun (WGS) entry which is preliminary data.</text>
</comment>
<dbReference type="AlphaFoldDB" id="A0ABD1UDA1"/>
<protein>
    <recommendedName>
        <fullName evidence="6">60S ribosomal protein L39</fullName>
    </recommendedName>
</protein>
<keyword evidence="2" id="KW-0689">Ribosomal protein</keyword>
<evidence type="ECO:0000313" key="5">
    <source>
        <dbReference type="Proteomes" id="UP001604277"/>
    </source>
</evidence>
<evidence type="ECO:0000256" key="2">
    <source>
        <dbReference type="ARBA" id="ARBA00022980"/>
    </source>
</evidence>
<gene>
    <name evidence="4" type="ORF">Fot_26940</name>
</gene>
<dbReference type="Pfam" id="PF00832">
    <property type="entry name" value="Ribosomal_L39"/>
    <property type="match status" value="1"/>
</dbReference>
<keyword evidence="3" id="KW-0687">Ribonucleoprotein</keyword>
<sequence>MLRLRRFDSCVGQIFTEILWGSVLGVGLLTLSLRSLPLVHIPRFTTRLVNGPLTQGLYFRRSTSTALPLKTVNGGKLHPPELKMPSHKTFMIKKKLAKKQRQNRPIPYWIRLRTDNTIRYNAKRRHWRRTKLGF</sequence>
<evidence type="ECO:0000313" key="4">
    <source>
        <dbReference type="EMBL" id="KAL2523017.1"/>
    </source>
</evidence>
<comment type="similarity">
    <text evidence="1">Belongs to the eukaryotic ribosomal protein eL39 family.</text>
</comment>
<dbReference type="EMBL" id="JBFOLJ010000007">
    <property type="protein sequence ID" value="KAL2523017.1"/>
    <property type="molecule type" value="Genomic_DNA"/>
</dbReference>
<dbReference type="InterPro" id="IPR000077">
    <property type="entry name" value="Ribosomal_eL39"/>
</dbReference>
<proteinExistence type="inferred from homology"/>
<dbReference type="Gene3D" id="1.10.1620.10">
    <property type="entry name" value="Ribosomal protein L39e"/>
    <property type="match status" value="1"/>
</dbReference>
<dbReference type="FunFam" id="1.10.1620.10:FF:000001">
    <property type="entry name" value="60S ribosomal protein-like L39"/>
    <property type="match status" value="1"/>
</dbReference>
<dbReference type="Proteomes" id="UP001604277">
    <property type="component" value="Unassembled WGS sequence"/>
</dbReference>
<name>A0ABD1UDA1_9LAMI</name>
<evidence type="ECO:0000256" key="3">
    <source>
        <dbReference type="ARBA" id="ARBA00023274"/>
    </source>
</evidence>
<organism evidence="4 5">
    <name type="scientific">Forsythia ovata</name>
    <dbReference type="NCBI Taxonomy" id="205694"/>
    <lineage>
        <taxon>Eukaryota</taxon>
        <taxon>Viridiplantae</taxon>
        <taxon>Streptophyta</taxon>
        <taxon>Embryophyta</taxon>
        <taxon>Tracheophyta</taxon>
        <taxon>Spermatophyta</taxon>
        <taxon>Magnoliopsida</taxon>
        <taxon>eudicotyledons</taxon>
        <taxon>Gunneridae</taxon>
        <taxon>Pentapetalae</taxon>
        <taxon>asterids</taxon>
        <taxon>lamiids</taxon>
        <taxon>Lamiales</taxon>
        <taxon>Oleaceae</taxon>
        <taxon>Forsythieae</taxon>
        <taxon>Forsythia</taxon>
    </lineage>
</organism>